<dbReference type="AlphaFoldDB" id="A0A4Z0F5W9"/>
<gene>
    <name evidence="1" type="ORF">E4680_11665</name>
</gene>
<dbReference type="EMBL" id="SRIO01000018">
    <property type="protein sequence ID" value="TFZ81633.1"/>
    <property type="molecule type" value="Genomic_DNA"/>
</dbReference>
<comment type="caution">
    <text evidence="1">The sequence shown here is derived from an EMBL/GenBank/DDBJ whole genome shotgun (WGS) entry which is preliminary data.</text>
</comment>
<dbReference type="RefSeq" id="WP_135282598.1">
    <property type="nucleotide sequence ID" value="NZ_SRIO01000018.1"/>
</dbReference>
<keyword evidence="2" id="KW-1185">Reference proteome</keyword>
<protein>
    <submittedName>
        <fullName evidence="1">Uncharacterized protein</fullName>
    </submittedName>
</protein>
<dbReference type="Proteomes" id="UP000297890">
    <property type="component" value="Unassembled WGS sequence"/>
</dbReference>
<reference evidence="1 2" key="1">
    <citation type="journal article" date="2019" name="ISME J.">
        <title>Candidatus Macondimonas diazotrophica, a novel gammaproteobacterial genus dominating crude-oil-contaminated coastal sediments.</title>
        <authorList>
            <person name="Karthikeyan S."/>
            <person name="Konstantinidis K."/>
        </authorList>
    </citation>
    <scope>NUCLEOTIDE SEQUENCE [LARGE SCALE GENOMIC DNA]</scope>
    <source>
        <strain evidence="1 2">KTK01</strain>
    </source>
</reference>
<organism evidence="1 2">
    <name type="scientific">Candidatus Macondimonas diazotrophica</name>
    <dbReference type="NCBI Taxonomy" id="2305248"/>
    <lineage>
        <taxon>Bacteria</taxon>
        <taxon>Pseudomonadati</taxon>
        <taxon>Pseudomonadota</taxon>
        <taxon>Gammaproteobacteria</taxon>
        <taxon>Chromatiales</taxon>
        <taxon>Ectothiorhodospiraceae</taxon>
        <taxon>Candidatus Macondimonas</taxon>
    </lineage>
</organism>
<accession>A0A4Z0F5W9</accession>
<sequence length="60" mass="7007">MPDFEVMTIGELVAIRDALEEHLVRTERNEERGEPNDLYDIATIEDMLERAELEIARQGY</sequence>
<evidence type="ECO:0000313" key="2">
    <source>
        <dbReference type="Proteomes" id="UP000297890"/>
    </source>
</evidence>
<proteinExistence type="predicted"/>
<name>A0A4Z0F5W9_9GAMM</name>
<evidence type="ECO:0000313" key="1">
    <source>
        <dbReference type="EMBL" id="TFZ81633.1"/>
    </source>
</evidence>